<name>A0A177BUG8_9PLEO</name>
<feature type="compositionally biased region" description="Basic and acidic residues" evidence="1">
    <location>
        <begin position="145"/>
        <end position="167"/>
    </location>
</feature>
<sequence length="187" mass="21251">MPNSRWISAVLPTGSRTWSGVNVYGKCSESIRDTLLVVRAANLLATCIEMGQVSERLTLRVTDVVKVFRNIDDPWLGCLRSLSHVECFNFGIIYRHSPMISTPLIDLTVDYPFGYPQPNCDHFYPSGLEFIMGPTEPNPSSTTSIDRDDIFLPRRSQMEQHRSERESVATAPPPKRLARRDLQLRNQ</sequence>
<dbReference type="InParanoid" id="A0A177BUG8"/>
<accession>A0A177BUG8</accession>
<evidence type="ECO:0000313" key="3">
    <source>
        <dbReference type="Proteomes" id="UP000077069"/>
    </source>
</evidence>
<evidence type="ECO:0000256" key="1">
    <source>
        <dbReference type="SAM" id="MobiDB-lite"/>
    </source>
</evidence>
<reference evidence="2 3" key="1">
    <citation type="submission" date="2016-05" db="EMBL/GenBank/DDBJ databases">
        <title>Comparative analysis of secretome profiles of manganese(II)-oxidizing ascomycete fungi.</title>
        <authorList>
            <consortium name="DOE Joint Genome Institute"/>
            <person name="Zeiner C.A."/>
            <person name="Purvine S.O."/>
            <person name="Zink E.M."/>
            <person name="Wu S."/>
            <person name="Pasa-Tolic L."/>
            <person name="Chaput D.L."/>
            <person name="Haridas S."/>
            <person name="Grigoriev I.V."/>
            <person name="Santelli C.M."/>
            <person name="Hansel C.M."/>
        </authorList>
    </citation>
    <scope>NUCLEOTIDE SEQUENCE [LARGE SCALE GENOMIC DNA]</scope>
    <source>
        <strain evidence="2 3">AP3s5-JAC2a</strain>
    </source>
</reference>
<evidence type="ECO:0000313" key="2">
    <source>
        <dbReference type="EMBL" id="OAF98785.1"/>
    </source>
</evidence>
<proteinExistence type="predicted"/>
<dbReference type="RefSeq" id="XP_018029151.1">
    <property type="nucleotide sequence ID" value="XM_018180582.1"/>
</dbReference>
<organism evidence="2 3">
    <name type="scientific">Paraphaeosphaeria sporulosa</name>
    <dbReference type="NCBI Taxonomy" id="1460663"/>
    <lineage>
        <taxon>Eukaryota</taxon>
        <taxon>Fungi</taxon>
        <taxon>Dikarya</taxon>
        <taxon>Ascomycota</taxon>
        <taxon>Pezizomycotina</taxon>
        <taxon>Dothideomycetes</taxon>
        <taxon>Pleosporomycetidae</taxon>
        <taxon>Pleosporales</taxon>
        <taxon>Massarineae</taxon>
        <taxon>Didymosphaeriaceae</taxon>
        <taxon>Paraphaeosphaeria</taxon>
    </lineage>
</organism>
<keyword evidence="3" id="KW-1185">Reference proteome</keyword>
<dbReference type="AlphaFoldDB" id="A0A177BUG8"/>
<dbReference type="Proteomes" id="UP000077069">
    <property type="component" value="Unassembled WGS sequence"/>
</dbReference>
<dbReference type="EMBL" id="KV441564">
    <property type="protein sequence ID" value="OAF98785.1"/>
    <property type="molecule type" value="Genomic_DNA"/>
</dbReference>
<gene>
    <name evidence="2" type="ORF">CC84DRAFT_1181940</name>
</gene>
<feature type="region of interest" description="Disordered" evidence="1">
    <location>
        <begin position="134"/>
        <end position="187"/>
    </location>
</feature>
<dbReference type="GeneID" id="28764068"/>
<protein>
    <submittedName>
        <fullName evidence="2">Uncharacterized protein</fullName>
    </submittedName>
</protein>